<keyword evidence="8" id="KW-0732">Signal</keyword>
<name>A0A976IHF4_BRELC</name>
<feature type="compositionally biased region" description="Low complexity" evidence="7">
    <location>
        <begin position="164"/>
        <end position="173"/>
    </location>
</feature>
<protein>
    <recommendedName>
        <fullName evidence="6">Elicitin</fullName>
    </recommendedName>
</protein>
<dbReference type="InterPro" id="IPR002200">
    <property type="entry name" value="Elicitin"/>
</dbReference>
<dbReference type="GO" id="GO:0005576">
    <property type="term" value="C:extracellular region"/>
    <property type="evidence" value="ECO:0007669"/>
    <property type="project" value="UniProtKB-SubCell"/>
</dbReference>
<comment type="caution">
    <text evidence="9">The sequence shown here is derived from an EMBL/GenBank/DDBJ whole genome shotgun (WGS) entry which is preliminary data.</text>
</comment>
<proteinExistence type="inferred from homology"/>
<evidence type="ECO:0000313" key="10">
    <source>
        <dbReference type="Proteomes" id="UP000294530"/>
    </source>
</evidence>
<dbReference type="GeneID" id="94352782"/>
<evidence type="ECO:0000256" key="7">
    <source>
        <dbReference type="SAM" id="MobiDB-lite"/>
    </source>
</evidence>
<reference evidence="9 10" key="1">
    <citation type="journal article" date="2021" name="Genome Biol.">
        <title>AFLAP: assembly-free linkage analysis pipeline using k-mers from genome sequencing data.</title>
        <authorList>
            <person name="Fletcher K."/>
            <person name="Zhang L."/>
            <person name="Gil J."/>
            <person name="Han R."/>
            <person name="Cavanaugh K."/>
            <person name="Michelmore R."/>
        </authorList>
    </citation>
    <scope>NUCLEOTIDE SEQUENCE [LARGE SCALE GENOMIC DNA]</scope>
    <source>
        <strain evidence="9 10">SF5</strain>
    </source>
</reference>
<dbReference type="Proteomes" id="UP000294530">
    <property type="component" value="Unassembled WGS sequence"/>
</dbReference>
<feature type="compositionally biased region" description="Low complexity" evidence="7">
    <location>
        <begin position="132"/>
        <end position="143"/>
    </location>
</feature>
<evidence type="ECO:0000256" key="8">
    <source>
        <dbReference type="SAM" id="SignalP"/>
    </source>
</evidence>
<evidence type="ECO:0000256" key="6">
    <source>
        <dbReference type="RuleBase" id="RU368111"/>
    </source>
</evidence>
<feature type="chain" id="PRO_5037678157" description="Elicitin" evidence="8">
    <location>
        <begin position="21"/>
        <end position="191"/>
    </location>
</feature>
<keyword evidence="3 6" id="KW-0964">Secreted</keyword>
<gene>
    <name evidence="9" type="ORF">CCR75_009065</name>
</gene>
<dbReference type="RefSeq" id="XP_067821353.1">
    <property type="nucleotide sequence ID" value="XM_067967111.1"/>
</dbReference>
<evidence type="ECO:0000256" key="3">
    <source>
        <dbReference type="ARBA" id="ARBA00022525"/>
    </source>
</evidence>
<dbReference type="AlphaFoldDB" id="A0A976IHF4"/>
<evidence type="ECO:0000256" key="5">
    <source>
        <dbReference type="ARBA" id="ARBA00023157"/>
    </source>
</evidence>
<dbReference type="OrthoDB" id="117279at2759"/>
<dbReference type="Gene3D" id="1.10.239.10">
    <property type="entry name" value="Elicitin domain"/>
    <property type="match status" value="1"/>
</dbReference>
<organism evidence="9 10">
    <name type="scientific">Bremia lactucae</name>
    <name type="common">Lettuce downy mildew</name>
    <dbReference type="NCBI Taxonomy" id="4779"/>
    <lineage>
        <taxon>Eukaryota</taxon>
        <taxon>Sar</taxon>
        <taxon>Stramenopiles</taxon>
        <taxon>Oomycota</taxon>
        <taxon>Peronosporomycetes</taxon>
        <taxon>Peronosporales</taxon>
        <taxon>Peronosporaceae</taxon>
        <taxon>Bremia</taxon>
    </lineage>
</organism>
<dbReference type="SUPFAM" id="SSF48647">
    <property type="entry name" value="Fungal elicitin"/>
    <property type="match status" value="1"/>
</dbReference>
<dbReference type="GO" id="GO:0052040">
    <property type="term" value="P:symbiont-mediated perturbation of host programmed cell death"/>
    <property type="evidence" value="ECO:0007669"/>
    <property type="project" value="UniProtKB-UniRule"/>
</dbReference>
<comment type="function">
    <text evidence="6">Induces local and distal defense responses (incompatible hypersensitive reaction) in plants from the solanaceae and cruciferae families. Elicits leaf necrosis and causes the accumulation of pathogenesis-related proteins. Might interact with the lipidic molecules of the plasma membrane.</text>
</comment>
<evidence type="ECO:0000256" key="2">
    <source>
        <dbReference type="ARBA" id="ARBA00009544"/>
    </source>
</evidence>
<evidence type="ECO:0000313" key="9">
    <source>
        <dbReference type="EMBL" id="TDH71854.1"/>
    </source>
</evidence>
<accession>A0A976IHF4</accession>
<comment type="similarity">
    <text evidence="2 6">Belongs to the elicitin family.</text>
</comment>
<evidence type="ECO:0000256" key="4">
    <source>
        <dbReference type="ARBA" id="ARBA00022978"/>
    </source>
</evidence>
<dbReference type="KEGG" id="blac:94352782"/>
<dbReference type="SMART" id="SM01187">
    <property type="entry name" value="Elicitin"/>
    <property type="match status" value="1"/>
</dbReference>
<dbReference type="EMBL" id="SHOA02000015">
    <property type="protein sequence ID" value="TDH71854.1"/>
    <property type="molecule type" value="Genomic_DNA"/>
</dbReference>
<feature type="signal peptide" evidence="8">
    <location>
        <begin position="1"/>
        <end position="20"/>
    </location>
</feature>
<feature type="region of interest" description="Disordered" evidence="7">
    <location>
        <begin position="128"/>
        <end position="191"/>
    </location>
</feature>
<comment type="subcellular location">
    <subcellularLocation>
        <location evidence="1 6">Secreted</location>
    </subcellularLocation>
</comment>
<keyword evidence="5 6" id="KW-1015">Disulfide bond</keyword>
<keyword evidence="4 6" id="KW-0928">Hypersensitive response elicitation</keyword>
<evidence type="ECO:0000256" key="1">
    <source>
        <dbReference type="ARBA" id="ARBA00004613"/>
    </source>
</evidence>
<keyword evidence="10" id="KW-1185">Reference proteome</keyword>
<dbReference type="PRINTS" id="PR00948">
    <property type="entry name" value="ELICITIN"/>
</dbReference>
<dbReference type="InterPro" id="IPR036470">
    <property type="entry name" value="Elicitin_sf"/>
</dbReference>
<dbReference type="Pfam" id="PF00964">
    <property type="entry name" value="Elicitin"/>
    <property type="match status" value="1"/>
</dbReference>
<sequence>MNSHFAFIAAALAFVASVNGDGQKCSFMEETMALARMAPLYNNEDLKQCSQKSGFSMMDSKTMPTPEQKAAMCATNECHAFIGAVGGMNPPHCILKIPGGGLEVDVSQMCGTFEKDCADIKSKESRSIDLMPPFKQQAAPAPASETDSDDSSPKQFDMTFIDETTPTVTPVNNSTKRDGCKAVARKVTTEP</sequence>